<dbReference type="SUPFAM" id="SSF46785">
    <property type="entry name" value="Winged helix' DNA-binding domain"/>
    <property type="match status" value="1"/>
</dbReference>
<dbReference type="KEGG" id="hsn:DV733_04365"/>
<dbReference type="Gene3D" id="1.10.10.10">
    <property type="entry name" value="Winged helix-like DNA-binding domain superfamily/Winged helix DNA-binding domain"/>
    <property type="match status" value="1"/>
</dbReference>
<dbReference type="STRING" id="1457250.GCA_000755225_03176"/>
<dbReference type="GO" id="GO:0003700">
    <property type="term" value="F:DNA-binding transcription factor activity"/>
    <property type="evidence" value="ECO:0007669"/>
    <property type="project" value="InterPro"/>
</dbReference>
<feature type="compositionally biased region" description="Basic and acidic residues" evidence="2">
    <location>
        <begin position="31"/>
        <end position="45"/>
    </location>
</feature>
<dbReference type="InterPro" id="IPR036390">
    <property type="entry name" value="WH_DNA-bd_sf"/>
</dbReference>
<evidence type="ECO:0000256" key="1">
    <source>
        <dbReference type="SAM" id="Coils"/>
    </source>
</evidence>
<evidence type="ECO:0000313" key="4">
    <source>
        <dbReference type="EMBL" id="QCC50519.1"/>
    </source>
</evidence>
<organism evidence="4 5">
    <name type="scientific">Halapricum salinum</name>
    <dbReference type="NCBI Taxonomy" id="1457250"/>
    <lineage>
        <taxon>Archaea</taxon>
        <taxon>Methanobacteriati</taxon>
        <taxon>Methanobacteriota</taxon>
        <taxon>Stenosarchaea group</taxon>
        <taxon>Halobacteria</taxon>
        <taxon>Halobacteriales</taxon>
        <taxon>Haloarculaceae</taxon>
        <taxon>Halapricum</taxon>
    </lineage>
</organism>
<keyword evidence="5" id="KW-1185">Reference proteome</keyword>
<dbReference type="RefSeq" id="WP_049993965.1">
    <property type="nucleotide sequence ID" value="NZ_CP031310.1"/>
</dbReference>
<feature type="coiled-coil region" evidence="1">
    <location>
        <begin position="147"/>
        <end position="174"/>
    </location>
</feature>
<reference evidence="4 5" key="1">
    <citation type="journal article" date="2019" name="Nat. Commun.">
        <title>A new type of DNA phosphorothioation-based antiviral system in archaea.</title>
        <authorList>
            <person name="Xiong L."/>
            <person name="Liu S."/>
            <person name="Chen S."/>
            <person name="Xiao Y."/>
            <person name="Zhu B."/>
            <person name="Gao Y."/>
            <person name="Zhang Y."/>
            <person name="Chen B."/>
            <person name="Luo J."/>
            <person name="Deng Z."/>
            <person name="Chen X."/>
            <person name="Wang L."/>
            <person name="Chen S."/>
        </authorList>
    </citation>
    <scope>NUCLEOTIDE SEQUENCE [LARGE SCALE GENOMIC DNA]</scope>
    <source>
        <strain evidence="4 5">CBA1105</strain>
    </source>
</reference>
<dbReference type="OrthoDB" id="170876at2157"/>
<evidence type="ECO:0000313" key="5">
    <source>
        <dbReference type="Proteomes" id="UP000296706"/>
    </source>
</evidence>
<feature type="domain" description="HTH marR-type" evidence="3">
    <location>
        <begin position="72"/>
        <end position="113"/>
    </location>
</feature>
<accession>A0A4D6H9E4</accession>
<feature type="compositionally biased region" description="Basic and acidic residues" evidence="2">
    <location>
        <begin position="7"/>
        <end position="18"/>
    </location>
</feature>
<dbReference type="Proteomes" id="UP000296706">
    <property type="component" value="Chromosome"/>
</dbReference>
<evidence type="ECO:0000259" key="3">
    <source>
        <dbReference type="Pfam" id="PF12802"/>
    </source>
</evidence>
<dbReference type="EMBL" id="CP031310">
    <property type="protein sequence ID" value="QCC50519.1"/>
    <property type="molecule type" value="Genomic_DNA"/>
</dbReference>
<protein>
    <submittedName>
        <fullName evidence="4">MarR family transcriptional regulator</fullName>
    </submittedName>
</protein>
<dbReference type="GeneID" id="39847072"/>
<name>A0A4D6H9E4_9EURY</name>
<sequence length="213" mass="23674">MSSGDNDASRIDRKRILEEAAADPDASSAELAERIPDASTEHVEQVLDGGGSEEHERPDPSSPETDYPDQADISDRQIRTLQAIAAHPDATQRDIASFLDVTAATVSNRVNSLPGFEWDDRRRFVKAVLDLDTIPGGERATHYTDTSEDLQKTVQDLRDRVERLESRLESGDDSSASPFDDPELVRKVVHVCMAAEEITDEEEQRILQAFLSR</sequence>
<dbReference type="Pfam" id="PF12802">
    <property type="entry name" value="MarR_2"/>
    <property type="match status" value="1"/>
</dbReference>
<feature type="region of interest" description="Disordered" evidence="2">
    <location>
        <begin position="1"/>
        <end position="70"/>
    </location>
</feature>
<dbReference type="AlphaFoldDB" id="A0A4D6H9E4"/>
<gene>
    <name evidence="4" type="ORF">DV733_04365</name>
</gene>
<dbReference type="InterPro" id="IPR000835">
    <property type="entry name" value="HTH_MarR-typ"/>
</dbReference>
<evidence type="ECO:0000256" key="2">
    <source>
        <dbReference type="SAM" id="MobiDB-lite"/>
    </source>
</evidence>
<dbReference type="InterPro" id="IPR036388">
    <property type="entry name" value="WH-like_DNA-bd_sf"/>
</dbReference>
<proteinExistence type="predicted"/>
<keyword evidence="1" id="KW-0175">Coiled coil</keyword>